<proteinExistence type="predicted"/>
<evidence type="ECO:0000313" key="2">
    <source>
        <dbReference type="EMBL" id="MBW4465976.1"/>
    </source>
</evidence>
<reference evidence="2" key="2">
    <citation type="journal article" date="2022" name="Microbiol. Resour. Announc.">
        <title>Metagenome Sequencing to Explore Phylogenomics of Terrestrial Cyanobacteria.</title>
        <authorList>
            <person name="Ward R.D."/>
            <person name="Stajich J.E."/>
            <person name="Johansen J.R."/>
            <person name="Huntemann M."/>
            <person name="Clum A."/>
            <person name="Foster B."/>
            <person name="Foster B."/>
            <person name="Roux S."/>
            <person name="Palaniappan K."/>
            <person name="Varghese N."/>
            <person name="Mukherjee S."/>
            <person name="Reddy T.B.K."/>
            <person name="Daum C."/>
            <person name="Copeland A."/>
            <person name="Chen I.A."/>
            <person name="Ivanova N.N."/>
            <person name="Kyrpides N.C."/>
            <person name="Shapiro N."/>
            <person name="Eloe-Fadrosh E.A."/>
            <person name="Pietrasiak N."/>
        </authorList>
    </citation>
    <scope>NUCLEOTIDE SEQUENCE</scope>
    <source>
        <strain evidence="2">GSE-TBD4-15B</strain>
    </source>
</reference>
<sequence>MFLDNTIFFLLLQAQSNPQSQGLNNLFLNEAFSNYVLFILGIIVGIIGWLIVRFLTRRRPQIIEVVKKEQVSLLNIDSQVEKDIKLEYKGNLVNSLYRTSLDLFNQGEETIKDFTLTIKTDTQDLQNKVLEKLIVDSSDNEIQDANVSLSGKNIEMTIKFLNPFKQYRDQLKLYIFSSSPIKIRDAKGRGPGWGVLYFDQVEYEKELEDSFAKAISGGWYNFAYGLGESLVVVIKRFIR</sequence>
<keyword evidence="1" id="KW-1133">Transmembrane helix</keyword>
<organism evidence="2 3">
    <name type="scientific">Pegethrix bostrychoides GSE-TBD4-15B</name>
    <dbReference type="NCBI Taxonomy" id="2839662"/>
    <lineage>
        <taxon>Bacteria</taxon>
        <taxon>Bacillati</taxon>
        <taxon>Cyanobacteriota</taxon>
        <taxon>Cyanophyceae</taxon>
        <taxon>Oculatellales</taxon>
        <taxon>Oculatellaceae</taxon>
        <taxon>Pegethrix</taxon>
    </lineage>
</organism>
<name>A0A951U4Y5_9CYAN</name>
<accession>A0A951U4Y5</accession>
<dbReference type="AlphaFoldDB" id="A0A951U4Y5"/>
<reference evidence="2" key="1">
    <citation type="submission" date="2021-05" db="EMBL/GenBank/DDBJ databases">
        <authorList>
            <person name="Pietrasiak N."/>
            <person name="Ward R."/>
            <person name="Stajich J.E."/>
            <person name="Kurbessoian T."/>
        </authorList>
    </citation>
    <scope>NUCLEOTIDE SEQUENCE</scope>
    <source>
        <strain evidence="2">GSE-TBD4-15B</strain>
    </source>
</reference>
<comment type="caution">
    <text evidence="2">The sequence shown here is derived from an EMBL/GenBank/DDBJ whole genome shotgun (WGS) entry which is preliminary data.</text>
</comment>
<feature type="transmembrane region" description="Helical" evidence="1">
    <location>
        <begin position="32"/>
        <end position="52"/>
    </location>
</feature>
<keyword evidence="1" id="KW-0812">Transmembrane</keyword>
<dbReference type="Proteomes" id="UP000707356">
    <property type="component" value="Unassembled WGS sequence"/>
</dbReference>
<gene>
    <name evidence="2" type="ORF">KME07_11130</name>
</gene>
<protein>
    <submittedName>
        <fullName evidence="2">Uncharacterized protein</fullName>
    </submittedName>
</protein>
<evidence type="ECO:0000256" key="1">
    <source>
        <dbReference type="SAM" id="Phobius"/>
    </source>
</evidence>
<evidence type="ECO:0000313" key="3">
    <source>
        <dbReference type="Proteomes" id="UP000707356"/>
    </source>
</evidence>
<dbReference type="EMBL" id="JAHHHV010000065">
    <property type="protein sequence ID" value="MBW4465976.1"/>
    <property type="molecule type" value="Genomic_DNA"/>
</dbReference>
<keyword evidence="1" id="KW-0472">Membrane</keyword>